<dbReference type="EMBL" id="QOUI01000004">
    <property type="protein sequence ID" value="RCK69876.1"/>
    <property type="molecule type" value="Genomic_DNA"/>
</dbReference>
<dbReference type="PANTHER" id="PTHR21496:SF23">
    <property type="entry name" value="3-PHENYLPROPIONATE_CINNAMIC ACID DIOXYGENASE FERREDOXIN SUBUNIT"/>
    <property type="match status" value="1"/>
</dbReference>
<keyword evidence="2" id="KW-0479">Metal-binding</keyword>
<proteinExistence type="predicted"/>
<dbReference type="InterPro" id="IPR017941">
    <property type="entry name" value="Rieske_2Fe-2S"/>
</dbReference>
<dbReference type="InterPro" id="IPR036922">
    <property type="entry name" value="Rieske_2Fe-2S_sf"/>
</dbReference>
<feature type="domain" description="Rieske" evidence="5">
    <location>
        <begin position="5"/>
        <end position="105"/>
    </location>
</feature>
<evidence type="ECO:0000259" key="5">
    <source>
        <dbReference type="PROSITE" id="PS51296"/>
    </source>
</evidence>
<keyword evidence="6" id="KW-0560">Oxidoreductase</keyword>
<sequence length="116" mass="12403">MSDGIKVATVDELAPAEAKVVDAAVVGTGDDIALFRDEDGTFYALDDTCSHQEASLAEGWIEDCTVECPLHAARFSFTTGRPLSLPATQPVRTHRVEVRGEDVYLFPGEPAEAPAP</sequence>
<gene>
    <name evidence="6" type="ORF">DT076_07520</name>
</gene>
<accession>A0A367YVG5</accession>
<dbReference type="SUPFAM" id="SSF50022">
    <property type="entry name" value="ISP domain"/>
    <property type="match status" value="1"/>
</dbReference>
<dbReference type="AlphaFoldDB" id="A0A367YVG5"/>
<name>A0A367YVG5_9ACTN</name>
<dbReference type="NCBIfam" id="NF007422">
    <property type="entry name" value="PRK09965.1"/>
    <property type="match status" value="1"/>
</dbReference>
<evidence type="ECO:0000256" key="2">
    <source>
        <dbReference type="ARBA" id="ARBA00022723"/>
    </source>
</evidence>
<dbReference type="CDD" id="cd03528">
    <property type="entry name" value="Rieske_RO_ferredoxin"/>
    <property type="match status" value="1"/>
</dbReference>
<keyword evidence="7" id="KW-1185">Reference proteome</keyword>
<evidence type="ECO:0000313" key="7">
    <source>
        <dbReference type="Proteomes" id="UP000252770"/>
    </source>
</evidence>
<keyword evidence="3" id="KW-0408">Iron</keyword>
<evidence type="ECO:0000256" key="4">
    <source>
        <dbReference type="ARBA" id="ARBA00023014"/>
    </source>
</evidence>
<evidence type="ECO:0000313" key="6">
    <source>
        <dbReference type="EMBL" id="RCK69876.1"/>
    </source>
</evidence>
<keyword evidence="6" id="KW-0223">Dioxygenase</keyword>
<dbReference type="RefSeq" id="WP_114126063.1">
    <property type="nucleotide sequence ID" value="NZ_QOUI01000004.1"/>
</dbReference>
<dbReference type="Pfam" id="PF00355">
    <property type="entry name" value="Rieske"/>
    <property type="match status" value="1"/>
</dbReference>
<dbReference type="GO" id="GO:0016705">
    <property type="term" value="F:oxidoreductase activity, acting on paired donors, with incorporation or reduction of molecular oxygen"/>
    <property type="evidence" value="ECO:0007669"/>
    <property type="project" value="UniProtKB-ARBA"/>
</dbReference>
<dbReference type="GO" id="GO:0046872">
    <property type="term" value="F:metal ion binding"/>
    <property type="evidence" value="ECO:0007669"/>
    <property type="project" value="UniProtKB-KW"/>
</dbReference>
<dbReference type="Gene3D" id="2.102.10.10">
    <property type="entry name" value="Rieske [2Fe-2S] iron-sulphur domain"/>
    <property type="match status" value="1"/>
</dbReference>
<dbReference type="PANTHER" id="PTHR21496">
    <property type="entry name" value="FERREDOXIN-RELATED"/>
    <property type="match status" value="1"/>
</dbReference>
<dbReference type="GO" id="GO:0004497">
    <property type="term" value="F:monooxygenase activity"/>
    <property type="evidence" value="ECO:0007669"/>
    <property type="project" value="UniProtKB-ARBA"/>
</dbReference>
<dbReference type="GO" id="GO:0051537">
    <property type="term" value="F:2 iron, 2 sulfur cluster binding"/>
    <property type="evidence" value="ECO:0007669"/>
    <property type="project" value="UniProtKB-KW"/>
</dbReference>
<keyword evidence="1" id="KW-0001">2Fe-2S</keyword>
<dbReference type="GO" id="GO:0051213">
    <property type="term" value="F:dioxygenase activity"/>
    <property type="evidence" value="ECO:0007669"/>
    <property type="project" value="UniProtKB-KW"/>
</dbReference>
<evidence type="ECO:0000256" key="1">
    <source>
        <dbReference type="ARBA" id="ARBA00022714"/>
    </source>
</evidence>
<comment type="caution">
    <text evidence="6">The sequence shown here is derived from an EMBL/GenBank/DDBJ whole genome shotgun (WGS) entry which is preliminary data.</text>
</comment>
<dbReference type="PROSITE" id="PS51296">
    <property type="entry name" value="RIESKE"/>
    <property type="match status" value="1"/>
</dbReference>
<reference evidence="6 7" key="1">
    <citation type="submission" date="2018-07" db="EMBL/GenBank/DDBJ databases">
        <title>Desertimonas flava gen. nov. sp. nov.</title>
        <authorList>
            <person name="Liu S."/>
        </authorList>
    </citation>
    <scope>NUCLEOTIDE SEQUENCE [LARGE SCALE GENOMIC DNA]</scope>
    <source>
        <strain evidence="6 7">16Sb5-5</strain>
    </source>
</reference>
<keyword evidence="4" id="KW-0411">Iron-sulfur</keyword>
<protein>
    <submittedName>
        <fullName evidence="6">Bifunctional 3-phenylpropionate/cinnamic acid dioxygenase ferredoxin subunit</fullName>
    </submittedName>
</protein>
<dbReference type="Proteomes" id="UP000252770">
    <property type="component" value="Unassembled WGS sequence"/>
</dbReference>
<evidence type="ECO:0000256" key="3">
    <source>
        <dbReference type="ARBA" id="ARBA00023004"/>
    </source>
</evidence>
<organism evidence="6 7">
    <name type="scientific">Desertihabitans brevis</name>
    <dbReference type="NCBI Taxonomy" id="2268447"/>
    <lineage>
        <taxon>Bacteria</taxon>
        <taxon>Bacillati</taxon>
        <taxon>Actinomycetota</taxon>
        <taxon>Actinomycetes</taxon>
        <taxon>Propionibacteriales</taxon>
        <taxon>Propionibacteriaceae</taxon>
        <taxon>Desertihabitans</taxon>
    </lineage>
</organism>